<dbReference type="AlphaFoldDB" id="A0A7W4LQG7"/>
<feature type="compositionally biased region" description="Basic and acidic residues" evidence="1">
    <location>
        <begin position="48"/>
        <end position="63"/>
    </location>
</feature>
<dbReference type="EMBL" id="JACJUD010000010">
    <property type="protein sequence ID" value="MBB2497496.1"/>
    <property type="molecule type" value="Genomic_DNA"/>
</dbReference>
<evidence type="ECO:0000256" key="1">
    <source>
        <dbReference type="SAM" id="MobiDB-lite"/>
    </source>
</evidence>
<protein>
    <submittedName>
        <fullName evidence="2">Uncharacterized protein</fullName>
    </submittedName>
</protein>
<sequence>MPDSDALEGSVALSQETQGALADTALQAHQPEDRRMNTWQAGYPRPLHQRERDSWLKLKHQESRPQQAVAPMPEVDSPLSGPT</sequence>
<dbReference type="Proteomes" id="UP000542720">
    <property type="component" value="Unassembled WGS sequence"/>
</dbReference>
<accession>A0A7W4LQG7</accession>
<reference evidence="2 3" key="1">
    <citation type="submission" date="2020-08" db="EMBL/GenBank/DDBJ databases">
        <authorList>
            <person name="Kim C.M."/>
        </authorList>
    </citation>
    <scope>NUCLEOTIDE SEQUENCE [LARGE SCALE GENOMIC DNA]</scope>
    <source>
        <strain evidence="2 3">UL070</strain>
    </source>
</reference>
<evidence type="ECO:0000313" key="2">
    <source>
        <dbReference type="EMBL" id="MBB2497496.1"/>
    </source>
</evidence>
<dbReference type="RefSeq" id="WP_183091030.1">
    <property type="nucleotide sequence ID" value="NZ_JACJUD010000010.1"/>
</dbReference>
<comment type="caution">
    <text evidence="2">The sequence shown here is derived from an EMBL/GenBank/DDBJ whole genome shotgun (WGS) entry which is preliminary data.</text>
</comment>
<proteinExistence type="predicted"/>
<feature type="region of interest" description="Disordered" evidence="1">
    <location>
        <begin position="1"/>
        <end position="83"/>
    </location>
</feature>
<evidence type="ECO:0000313" key="3">
    <source>
        <dbReference type="Proteomes" id="UP000542720"/>
    </source>
</evidence>
<organism evidence="2 3">
    <name type="scientific">Aquipseudomonas ullengensis</name>
    <dbReference type="NCBI Taxonomy" id="2759166"/>
    <lineage>
        <taxon>Bacteria</taxon>
        <taxon>Pseudomonadati</taxon>
        <taxon>Pseudomonadota</taxon>
        <taxon>Gammaproteobacteria</taxon>
        <taxon>Pseudomonadales</taxon>
        <taxon>Pseudomonadaceae</taxon>
        <taxon>Aquipseudomonas</taxon>
    </lineage>
</organism>
<name>A0A7W4LQG7_9GAMM</name>
<keyword evidence="3" id="KW-1185">Reference proteome</keyword>
<gene>
    <name evidence="2" type="ORF">H3H51_20940</name>
</gene>